<name>A0ABT9XIS5_9BACL</name>
<evidence type="ECO:0000313" key="3">
    <source>
        <dbReference type="Proteomes" id="UP001232973"/>
    </source>
</evidence>
<reference evidence="2 3" key="1">
    <citation type="submission" date="2023-07" db="EMBL/GenBank/DDBJ databases">
        <title>Genomic Encyclopedia of Type Strains, Phase IV (KMG-IV): sequencing the most valuable type-strain genomes for metagenomic binning, comparative biology and taxonomic classification.</title>
        <authorList>
            <person name="Goeker M."/>
        </authorList>
    </citation>
    <scope>NUCLEOTIDE SEQUENCE [LARGE SCALE GENOMIC DNA]</scope>
    <source>
        <strain evidence="2 3">DSM 4006</strain>
    </source>
</reference>
<protein>
    <submittedName>
        <fullName evidence="2">Uncharacterized protein</fullName>
    </submittedName>
</protein>
<dbReference type="EMBL" id="JAUSTP010000013">
    <property type="protein sequence ID" value="MDQ0190025.1"/>
    <property type="molecule type" value="Genomic_DNA"/>
</dbReference>
<evidence type="ECO:0000313" key="2">
    <source>
        <dbReference type="EMBL" id="MDQ0190025.1"/>
    </source>
</evidence>
<feature type="transmembrane region" description="Helical" evidence="1">
    <location>
        <begin position="12"/>
        <end position="34"/>
    </location>
</feature>
<dbReference type="Proteomes" id="UP001232973">
    <property type="component" value="Unassembled WGS sequence"/>
</dbReference>
<organism evidence="2 3">
    <name type="scientific">Alicyclobacillus cycloheptanicus</name>
    <dbReference type="NCBI Taxonomy" id="1457"/>
    <lineage>
        <taxon>Bacteria</taxon>
        <taxon>Bacillati</taxon>
        <taxon>Bacillota</taxon>
        <taxon>Bacilli</taxon>
        <taxon>Bacillales</taxon>
        <taxon>Alicyclobacillaceae</taxon>
        <taxon>Alicyclobacillus</taxon>
    </lineage>
</organism>
<evidence type="ECO:0000256" key="1">
    <source>
        <dbReference type="SAM" id="Phobius"/>
    </source>
</evidence>
<gene>
    <name evidence="2" type="ORF">J2S03_001888</name>
</gene>
<accession>A0ABT9XIS5</accession>
<keyword evidence="1" id="KW-0472">Membrane</keyword>
<keyword evidence="1" id="KW-1133">Transmembrane helix</keyword>
<keyword evidence="3" id="KW-1185">Reference proteome</keyword>
<sequence length="152" mass="16598">MQRRRRDKHRSNLRAALIGGILTTIDISTAILLLTGQLSTTGIFVYPQGLYVSVTGPIFNGQRLFGLGDGASAALDAVDVIVALLLILGELRVYGPFPGPHILSLTITGPPLGITAVPVPIQGRRSQQAEAFYRGFRQELLQRFAYREPDDR</sequence>
<keyword evidence="1" id="KW-0812">Transmembrane</keyword>
<dbReference type="RefSeq" id="WP_274454718.1">
    <property type="nucleotide sequence ID" value="NZ_CP067097.1"/>
</dbReference>
<comment type="caution">
    <text evidence="2">The sequence shown here is derived from an EMBL/GenBank/DDBJ whole genome shotgun (WGS) entry which is preliminary data.</text>
</comment>
<proteinExistence type="predicted"/>